<dbReference type="EMBL" id="JARFPK010000009">
    <property type="protein sequence ID" value="MDF0590241.1"/>
    <property type="molecule type" value="Genomic_DNA"/>
</dbReference>
<accession>A0ABT5X6C6</accession>
<dbReference type="Gene3D" id="3.40.30.10">
    <property type="entry name" value="Glutaredoxin"/>
    <property type="match status" value="1"/>
</dbReference>
<evidence type="ECO:0000313" key="2">
    <source>
        <dbReference type="EMBL" id="MDF0590241.1"/>
    </source>
</evidence>
<organism evidence="2 3">
    <name type="scientific">Candidatus Methanocrinis natronophilus</name>
    <dbReference type="NCBI Taxonomy" id="3033396"/>
    <lineage>
        <taxon>Archaea</taxon>
        <taxon>Methanobacteriati</taxon>
        <taxon>Methanobacteriota</taxon>
        <taxon>Stenosarchaea group</taxon>
        <taxon>Methanomicrobia</taxon>
        <taxon>Methanotrichales</taxon>
        <taxon>Methanotrichaceae</taxon>
        <taxon>Methanocrinis</taxon>
    </lineage>
</organism>
<protein>
    <submittedName>
        <fullName evidence="2">Glutaredoxin family protein</fullName>
    </submittedName>
</protein>
<dbReference type="PROSITE" id="PS50404">
    <property type="entry name" value="GST_NTER"/>
    <property type="match status" value="1"/>
</dbReference>
<dbReference type="SUPFAM" id="SSF52833">
    <property type="entry name" value="Thioredoxin-like"/>
    <property type="match status" value="1"/>
</dbReference>
<sequence>MVLERVGGEDRGKITLYALSTCVWCNKTKKLLADLGVEYSYVYVDLLKGEDRKSALDELKQHNPKATFPTTVIDDGKCIIGFKEKEIKEALRL</sequence>
<dbReference type="CDD" id="cd02976">
    <property type="entry name" value="NrdH"/>
    <property type="match status" value="1"/>
</dbReference>
<comment type="caution">
    <text evidence="2">The sequence shown here is derived from an EMBL/GenBank/DDBJ whole genome shotgun (WGS) entry which is preliminary data.</text>
</comment>
<dbReference type="InterPro" id="IPR002109">
    <property type="entry name" value="Glutaredoxin"/>
</dbReference>
<proteinExistence type="predicted"/>
<dbReference type="PROSITE" id="PS00195">
    <property type="entry name" value="GLUTAREDOXIN_1"/>
    <property type="match status" value="1"/>
</dbReference>
<evidence type="ECO:0000313" key="3">
    <source>
        <dbReference type="Proteomes" id="UP001220010"/>
    </source>
</evidence>
<dbReference type="Pfam" id="PF00462">
    <property type="entry name" value="Glutaredoxin"/>
    <property type="match status" value="1"/>
</dbReference>
<dbReference type="RefSeq" id="WP_316965996.1">
    <property type="nucleotide sequence ID" value="NZ_JARFPK010000009.1"/>
</dbReference>
<dbReference type="InterPro" id="IPR036249">
    <property type="entry name" value="Thioredoxin-like_sf"/>
</dbReference>
<keyword evidence="3" id="KW-1185">Reference proteome</keyword>
<reference evidence="2 3" key="1">
    <citation type="submission" date="2023-03" db="EMBL/GenBank/DDBJ databases">
        <title>WGS of Methanotrichaceae archaeon Mx.</title>
        <authorList>
            <person name="Sorokin D.Y."/>
            <person name="Merkel A.Y."/>
        </authorList>
    </citation>
    <scope>NUCLEOTIDE SEQUENCE [LARGE SCALE GENOMIC DNA]</scope>
    <source>
        <strain evidence="2 3">Mx</strain>
    </source>
</reference>
<dbReference type="InterPro" id="IPR004045">
    <property type="entry name" value="Glutathione_S-Trfase_N"/>
</dbReference>
<dbReference type="PROSITE" id="PS51354">
    <property type="entry name" value="GLUTAREDOXIN_2"/>
    <property type="match status" value="1"/>
</dbReference>
<gene>
    <name evidence="2" type="ORF">P0O15_03510</name>
</gene>
<name>A0ABT5X6C6_9EURY</name>
<dbReference type="InterPro" id="IPR011767">
    <property type="entry name" value="GLR_AS"/>
</dbReference>
<dbReference type="Proteomes" id="UP001220010">
    <property type="component" value="Unassembled WGS sequence"/>
</dbReference>
<feature type="domain" description="GST N-terminal" evidence="1">
    <location>
        <begin position="12"/>
        <end position="93"/>
    </location>
</feature>
<evidence type="ECO:0000259" key="1">
    <source>
        <dbReference type="PROSITE" id="PS50404"/>
    </source>
</evidence>